<evidence type="ECO:0000256" key="1">
    <source>
        <dbReference type="SAM" id="Phobius"/>
    </source>
</evidence>
<protein>
    <recommendedName>
        <fullName evidence="4">DUF2975 domain-containing protein</fullName>
    </recommendedName>
</protein>
<dbReference type="InterPro" id="IPR021354">
    <property type="entry name" value="DUF2975"/>
</dbReference>
<proteinExistence type="predicted"/>
<feature type="transmembrane region" description="Helical" evidence="1">
    <location>
        <begin position="84"/>
        <end position="111"/>
    </location>
</feature>
<feature type="transmembrane region" description="Helical" evidence="1">
    <location>
        <begin position="47"/>
        <end position="72"/>
    </location>
</feature>
<evidence type="ECO:0000313" key="3">
    <source>
        <dbReference type="Proteomes" id="UP000198949"/>
    </source>
</evidence>
<feature type="transmembrane region" description="Helical" evidence="1">
    <location>
        <begin position="123"/>
        <end position="148"/>
    </location>
</feature>
<dbReference type="STRING" id="58114.SAMN05216270_10924"/>
<reference evidence="3" key="1">
    <citation type="submission" date="2016-10" db="EMBL/GenBank/DDBJ databases">
        <authorList>
            <person name="Varghese N."/>
            <person name="Submissions S."/>
        </authorList>
    </citation>
    <scope>NUCLEOTIDE SEQUENCE [LARGE SCALE GENOMIC DNA]</scope>
    <source>
        <strain evidence="3">CGMCC 4.3516</strain>
    </source>
</reference>
<organism evidence="2 3">
    <name type="scientific">Glycomyces harbinensis</name>
    <dbReference type="NCBI Taxonomy" id="58114"/>
    <lineage>
        <taxon>Bacteria</taxon>
        <taxon>Bacillati</taxon>
        <taxon>Actinomycetota</taxon>
        <taxon>Actinomycetes</taxon>
        <taxon>Glycomycetales</taxon>
        <taxon>Glycomycetaceae</taxon>
        <taxon>Glycomyces</taxon>
    </lineage>
</organism>
<dbReference type="OrthoDB" id="3240470at2"/>
<keyword evidence="1" id="KW-1133">Transmembrane helix</keyword>
<keyword evidence="3" id="KW-1185">Reference proteome</keyword>
<sequence length="166" mass="17380">MSSFFIAVLRLGVLATLLGGLFGQIVVIPTTAADEVERFPPYEPFAAFYVTTAILGIVCIQVALVAMWMLLNMIDREALFTQRAFLWVDTIIGASVAATLLALGIVGHLLFAGVPEPPGQDMAALGALGGAVLCTGAGAAFAMLVTILRGLLRKAADLQAEMSEVV</sequence>
<evidence type="ECO:0008006" key="4">
    <source>
        <dbReference type="Google" id="ProtNLM"/>
    </source>
</evidence>
<keyword evidence="1" id="KW-0472">Membrane</keyword>
<dbReference type="Proteomes" id="UP000198949">
    <property type="component" value="Unassembled WGS sequence"/>
</dbReference>
<dbReference type="Pfam" id="PF11188">
    <property type="entry name" value="DUF2975"/>
    <property type="match status" value="1"/>
</dbReference>
<evidence type="ECO:0000313" key="2">
    <source>
        <dbReference type="EMBL" id="SDD90291.1"/>
    </source>
</evidence>
<gene>
    <name evidence="2" type="ORF">SAMN05216270_10924</name>
</gene>
<keyword evidence="1" id="KW-0812">Transmembrane</keyword>
<accession>A0A1G6YJ33</accession>
<dbReference type="EMBL" id="FNAD01000009">
    <property type="protein sequence ID" value="SDD90291.1"/>
    <property type="molecule type" value="Genomic_DNA"/>
</dbReference>
<dbReference type="RefSeq" id="WP_091036988.1">
    <property type="nucleotide sequence ID" value="NZ_FNAD01000009.1"/>
</dbReference>
<name>A0A1G6YJ33_9ACTN</name>
<dbReference type="AlphaFoldDB" id="A0A1G6YJ33"/>